<dbReference type="OrthoDB" id="5588650at2"/>
<feature type="transmembrane region" description="Helical" evidence="1">
    <location>
        <begin position="12"/>
        <end position="29"/>
    </location>
</feature>
<evidence type="ECO:0000313" key="4">
    <source>
        <dbReference type="Proteomes" id="UP000184123"/>
    </source>
</evidence>
<dbReference type="EMBL" id="FRCA01000003">
    <property type="protein sequence ID" value="SHL82591.1"/>
    <property type="molecule type" value="Genomic_DNA"/>
</dbReference>
<feature type="transmembrane region" description="Helical" evidence="1">
    <location>
        <begin position="41"/>
        <end position="67"/>
    </location>
</feature>
<dbReference type="AlphaFoldDB" id="A0A1M7DSV4"/>
<proteinExistence type="predicted"/>
<dbReference type="Proteomes" id="UP000184123">
    <property type="component" value="Unassembled WGS sequence"/>
</dbReference>
<name>A0A1M7DSV4_9GAMM</name>
<gene>
    <name evidence="2" type="ORF">HCU01_09410</name>
    <name evidence="3" type="ORF">SAMN05660971_01467</name>
</gene>
<dbReference type="PIRSF" id="PIRSF005610">
    <property type="entry name" value="SirB"/>
    <property type="match status" value="1"/>
</dbReference>
<dbReference type="STRING" id="44933.SAMN05660971_01467"/>
<sequence length="129" mass="14485">MTTDYLLIKHLHMTFAGLSLALFMLRAWWSVREAPQLHARWVRVVPHLVDSALLVLGISLMVMLRFWPHQHPWLAAKLIGLVAYILVGTIAIKRGRTPAIRGAAAVVAILIFLYIIGAAIQHHPLSWLA</sequence>
<accession>A0A1M7DSV4</accession>
<reference evidence="3 4" key="1">
    <citation type="submission" date="2016-11" db="EMBL/GenBank/DDBJ databases">
        <authorList>
            <person name="Jaros S."/>
            <person name="Januszkiewicz K."/>
            <person name="Wedrychowicz H."/>
        </authorList>
    </citation>
    <scope>NUCLEOTIDE SEQUENCE [LARGE SCALE GENOMIC DNA]</scope>
    <source>
        <strain evidence="3 4">DSM 4740</strain>
    </source>
</reference>
<dbReference type="PANTHER" id="PTHR39594:SF1">
    <property type="entry name" value="PROTEIN YCHQ"/>
    <property type="match status" value="1"/>
</dbReference>
<dbReference type="Pfam" id="PF04247">
    <property type="entry name" value="SirB"/>
    <property type="match status" value="1"/>
</dbReference>
<dbReference type="GO" id="GO:0005886">
    <property type="term" value="C:plasma membrane"/>
    <property type="evidence" value="ECO:0007669"/>
    <property type="project" value="TreeGrafter"/>
</dbReference>
<evidence type="ECO:0000313" key="3">
    <source>
        <dbReference type="EMBL" id="SHL82591.1"/>
    </source>
</evidence>
<organism evidence="3 4">
    <name type="scientific">Halomonas cupida</name>
    <dbReference type="NCBI Taxonomy" id="44933"/>
    <lineage>
        <taxon>Bacteria</taxon>
        <taxon>Pseudomonadati</taxon>
        <taxon>Pseudomonadota</taxon>
        <taxon>Gammaproteobacteria</taxon>
        <taxon>Oceanospirillales</taxon>
        <taxon>Halomonadaceae</taxon>
        <taxon>Halomonas</taxon>
    </lineage>
</organism>
<evidence type="ECO:0000313" key="5">
    <source>
        <dbReference type="Proteomes" id="UP000321726"/>
    </source>
</evidence>
<keyword evidence="1" id="KW-0472">Membrane</keyword>
<keyword evidence="1" id="KW-0812">Transmembrane</keyword>
<keyword evidence="5" id="KW-1185">Reference proteome</keyword>
<dbReference type="EMBL" id="BJXU01000032">
    <property type="protein sequence ID" value="GEN22992.1"/>
    <property type="molecule type" value="Genomic_DNA"/>
</dbReference>
<evidence type="ECO:0000313" key="2">
    <source>
        <dbReference type="EMBL" id="GEN22992.1"/>
    </source>
</evidence>
<dbReference type="InterPro" id="IPR007360">
    <property type="entry name" value="SirB"/>
</dbReference>
<keyword evidence="1" id="KW-1133">Transmembrane helix</keyword>
<dbReference type="RefSeq" id="WP_143166228.1">
    <property type="nucleotide sequence ID" value="NZ_BJXU01000032.1"/>
</dbReference>
<dbReference type="PANTHER" id="PTHR39594">
    <property type="entry name" value="PROTEIN YCHQ"/>
    <property type="match status" value="1"/>
</dbReference>
<dbReference type="Proteomes" id="UP000321726">
    <property type="component" value="Unassembled WGS sequence"/>
</dbReference>
<protein>
    <submittedName>
        <fullName evidence="2">SirB family protein</fullName>
    </submittedName>
    <submittedName>
        <fullName evidence="3">Uncharacterized membrane protein SirB2</fullName>
    </submittedName>
</protein>
<feature type="transmembrane region" description="Helical" evidence="1">
    <location>
        <begin position="99"/>
        <end position="120"/>
    </location>
</feature>
<feature type="transmembrane region" description="Helical" evidence="1">
    <location>
        <begin position="73"/>
        <end position="92"/>
    </location>
</feature>
<reference evidence="2 5" key="2">
    <citation type="submission" date="2019-07" db="EMBL/GenBank/DDBJ databases">
        <title>Whole genome shotgun sequence of Halomonas cupida NBRC 102219.</title>
        <authorList>
            <person name="Hosoyama A."/>
            <person name="Uohara A."/>
            <person name="Ohji S."/>
            <person name="Ichikawa N."/>
        </authorList>
    </citation>
    <scope>NUCLEOTIDE SEQUENCE [LARGE SCALE GENOMIC DNA]</scope>
    <source>
        <strain evidence="2 5">NBRC 102219</strain>
    </source>
</reference>
<evidence type="ECO:0000256" key="1">
    <source>
        <dbReference type="SAM" id="Phobius"/>
    </source>
</evidence>